<dbReference type="GO" id="GO:0003700">
    <property type="term" value="F:DNA-binding transcription factor activity"/>
    <property type="evidence" value="ECO:0007669"/>
    <property type="project" value="TreeGrafter"/>
</dbReference>
<proteinExistence type="predicted"/>
<name>A0A212RFU3_9PROT</name>
<dbReference type="Pfam" id="PF13377">
    <property type="entry name" value="Peripla_BP_3"/>
    <property type="match status" value="1"/>
</dbReference>
<dbReference type="EMBL" id="FYEH01000008">
    <property type="protein sequence ID" value="SNB71093.1"/>
    <property type="molecule type" value="Genomic_DNA"/>
</dbReference>
<dbReference type="AlphaFoldDB" id="A0A212RFU3"/>
<evidence type="ECO:0000259" key="4">
    <source>
        <dbReference type="PROSITE" id="PS50932"/>
    </source>
</evidence>
<dbReference type="Gene3D" id="3.40.50.2300">
    <property type="match status" value="2"/>
</dbReference>
<dbReference type="PROSITE" id="PS50932">
    <property type="entry name" value="HTH_LACI_2"/>
    <property type="match status" value="1"/>
</dbReference>
<dbReference type="OrthoDB" id="7170131at2"/>
<keyword evidence="6" id="KW-1185">Reference proteome</keyword>
<dbReference type="Gene3D" id="1.10.260.40">
    <property type="entry name" value="lambda repressor-like DNA-binding domains"/>
    <property type="match status" value="1"/>
</dbReference>
<evidence type="ECO:0000256" key="3">
    <source>
        <dbReference type="ARBA" id="ARBA00023163"/>
    </source>
</evidence>
<dbReference type="InterPro" id="IPR028082">
    <property type="entry name" value="Peripla_BP_I"/>
</dbReference>
<dbReference type="InterPro" id="IPR010982">
    <property type="entry name" value="Lambda_DNA-bd_dom_sf"/>
</dbReference>
<feature type="domain" description="HTH lacI-type" evidence="4">
    <location>
        <begin position="1"/>
        <end position="53"/>
    </location>
</feature>
<dbReference type="RefSeq" id="WP_088561851.1">
    <property type="nucleotide sequence ID" value="NZ_FYEH01000008.1"/>
</dbReference>
<dbReference type="Proteomes" id="UP000197065">
    <property type="component" value="Unassembled WGS sequence"/>
</dbReference>
<dbReference type="GO" id="GO:0000976">
    <property type="term" value="F:transcription cis-regulatory region binding"/>
    <property type="evidence" value="ECO:0007669"/>
    <property type="project" value="TreeGrafter"/>
</dbReference>
<evidence type="ECO:0000313" key="5">
    <source>
        <dbReference type="EMBL" id="SNB71093.1"/>
    </source>
</evidence>
<keyword evidence="3" id="KW-0804">Transcription</keyword>
<evidence type="ECO:0000313" key="6">
    <source>
        <dbReference type="Proteomes" id="UP000197065"/>
    </source>
</evidence>
<evidence type="ECO:0000256" key="2">
    <source>
        <dbReference type="ARBA" id="ARBA00023125"/>
    </source>
</evidence>
<dbReference type="PANTHER" id="PTHR30146">
    <property type="entry name" value="LACI-RELATED TRANSCRIPTIONAL REPRESSOR"/>
    <property type="match status" value="1"/>
</dbReference>
<accession>A0A212RFU3</accession>
<dbReference type="PANTHER" id="PTHR30146:SF33">
    <property type="entry name" value="TRANSCRIPTIONAL REGULATOR"/>
    <property type="match status" value="1"/>
</dbReference>
<dbReference type="SUPFAM" id="SSF53822">
    <property type="entry name" value="Periplasmic binding protein-like I"/>
    <property type="match status" value="1"/>
</dbReference>
<dbReference type="PROSITE" id="PS00356">
    <property type="entry name" value="HTH_LACI_1"/>
    <property type="match status" value="1"/>
</dbReference>
<evidence type="ECO:0000256" key="1">
    <source>
        <dbReference type="ARBA" id="ARBA00023015"/>
    </source>
</evidence>
<protein>
    <submittedName>
        <fullName evidence="5">Transcriptional regulator, LacI family</fullName>
    </submittedName>
</protein>
<dbReference type="InterPro" id="IPR000843">
    <property type="entry name" value="HTH_LacI"/>
</dbReference>
<keyword evidence="1" id="KW-0805">Transcription regulation</keyword>
<organism evidence="5 6">
    <name type="scientific">Arboricoccus pini</name>
    <dbReference type="NCBI Taxonomy" id="1963835"/>
    <lineage>
        <taxon>Bacteria</taxon>
        <taxon>Pseudomonadati</taxon>
        <taxon>Pseudomonadota</taxon>
        <taxon>Alphaproteobacteria</taxon>
        <taxon>Geminicoccales</taxon>
        <taxon>Geminicoccaceae</taxon>
        <taxon>Arboricoccus</taxon>
    </lineage>
</organism>
<dbReference type="SMART" id="SM00354">
    <property type="entry name" value="HTH_LACI"/>
    <property type="match status" value="1"/>
</dbReference>
<dbReference type="InterPro" id="IPR046335">
    <property type="entry name" value="LacI/GalR-like_sensor"/>
</dbReference>
<reference evidence="5 6" key="1">
    <citation type="submission" date="2017-06" db="EMBL/GenBank/DDBJ databases">
        <authorList>
            <person name="Kim H.J."/>
            <person name="Triplett B.A."/>
        </authorList>
    </citation>
    <scope>NUCLEOTIDE SEQUENCE [LARGE SCALE GENOMIC DNA]</scope>
    <source>
        <strain evidence="5 6">B29T1</strain>
    </source>
</reference>
<dbReference type="CDD" id="cd01392">
    <property type="entry name" value="HTH_LacI"/>
    <property type="match status" value="1"/>
</dbReference>
<gene>
    <name evidence="5" type="ORF">SAMN07250955_10855</name>
</gene>
<dbReference type="Pfam" id="PF00356">
    <property type="entry name" value="LacI"/>
    <property type="match status" value="1"/>
</dbReference>
<dbReference type="CDD" id="cd01575">
    <property type="entry name" value="PBP1_GntR"/>
    <property type="match status" value="1"/>
</dbReference>
<keyword evidence="2" id="KW-0238">DNA-binding</keyword>
<dbReference type="SUPFAM" id="SSF47413">
    <property type="entry name" value="lambda repressor-like DNA-binding domains"/>
    <property type="match status" value="1"/>
</dbReference>
<sequence length="327" mass="35740">MHDVAHRAGVSQMTVSRALRAPDKVAEVTRRRIQRAMDELGYIPDLGASALASRQSGLIAAIVSTLENSIFAQTISGLSTNVVRHGYSMLLGTSDYSTVDEEKLLRTVLGRRPDGIVLTDNVHTAAARKLLSAARVPVVETWQLPDQPIDMAVGFSNRSAARAMTRALFSYGYRRIAFVGLRTPDDRRGQLRRRGYRDAIAYSDQSPRELFLEAAKPDLMAGATALEEIVERFPETDAIFCAVDILAAGIYFAAQRRGWSIPERFALAGFGDFAIAQAAGLDLTTVRVDGEQIGSRAGDLLLARLRKEILSTATIDVGYKIIRRSSA</sequence>